<sequence>MNAESGPPPAPTADTDLRGYLLGRWRLDRVISTPEGGELGTFTGSAEFTDVRPALLRYREEGELRFGTHVGPAYRTLWYRTTGAATAEVTFDHGGFFHTVDLRGPRWNAEHLCVADLYRVEYLVRDENTWAQRWRVTGPAKNHVIATDYHRGG</sequence>
<reference evidence="2 3" key="1">
    <citation type="submission" date="2022-06" db="EMBL/GenBank/DDBJ databases">
        <title>Genomic Encyclopedia of Type Strains, Phase I: the one thousand microbial genomes (KMG-I) project.</title>
        <authorList>
            <person name="Kyrpides N."/>
        </authorList>
    </citation>
    <scope>NUCLEOTIDE SEQUENCE [LARGE SCALE GENOMIC DNA]</scope>
    <source>
        <strain evidence="2 3">DSM 43889</strain>
    </source>
</reference>
<feature type="domain" description="DUF6314" evidence="1">
    <location>
        <begin position="21"/>
        <end position="151"/>
    </location>
</feature>
<evidence type="ECO:0000313" key="3">
    <source>
        <dbReference type="Proteomes" id="UP000791080"/>
    </source>
</evidence>
<comment type="caution">
    <text evidence="2">The sequence shown here is derived from an EMBL/GenBank/DDBJ whole genome shotgun (WGS) entry which is preliminary data.</text>
</comment>
<dbReference type="InterPro" id="IPR045632">
    <property type="entry name" value="DUF6314"/>
</dbReference>
<organism evidence="2 3">
    <name type="scientific">Actinoalloteichus caeruleus DSM 43889</name>
    <dbReference type="NCBI Taxonomy" id="1120930"/>
    <lineage>
        <taxon>Bacteria</taxon>
        <taxon>Bacillati</taxon>
        <taxon>Actinomycetota</taxon>
        <taxon>Actinomycetes</taxon>
        <taxon>Pseudonocardiales</taxon>
        <taxon>Pseudonocardiaceae</taxon>
        <taxon>Actinoalloteichus</taxon>
        <taxon>Actinoalloteichus cyanogriseus</taxon>
    </lineage>
</organism>
<accession>A0ABT1JP57</accession>
<name>A0ABT1JP57_ACTCY</name>
<gene>
    <name evidence="2" type="ORF">G443_004582</name>
</gene>
<dbReference type="Proteomes" id="UP000791080">
    <property type="component" value="Unassembled WGS sequence"/>
</dbReference>
<evidence type="ECO:0000259" key="1">
    <source>
        <dbReference type="Pfam" id="PF19834"/>
    </source>
</evidence>
<dbReference type="RefSeq" id="WP_026419882.1">
    <property type="nucleotide sequence ID" value="NZ_AUBJ02000001.1"/>
</dbReference>
<proteinExistence type="predicted"/>
<dbReference type="EMBL" id="AUBJ02000001">
    <property type="protein sequence ID" value="MCP2334312.1"/>
    <property type="molecule type" value="Genomic_DNA"/>
</dbReference>
<keyword evidence="3" id="KW-1185">Reference proteome</keyword>
<evidence type="ECO:0000313" key="2">
    <source>
        <dbReference type="EMBL" id="MCP2334312.1"/>
    </source>
</evidence>
<dbReference type="Pfam" id="PF19834">
    <property type="entry name" value="DUF6314"/>
    <property type="match status" value="1"/>
</dbReference>
<protein>
    <recommendedName>
        <fullName evidence="1">DUF6314 domain-containing protein</fullName>
    </recommendedName>
</protein>